<dbReference type="Pfam" id="PF00668">
    <property type="entry name" value="Condensation"/>
    <property type="match status" value="1"/>
</dbReference>
<dbReference type="SUPFAM" id="SSF52777">
    <property type="entry name" value="CoA-dependent acyltransferases"/>
    <property type="match status" value="3"/>
</dbReference>
<sequence>MSKHFDETGNVLDRLSESAGRSYPAGTEARLSMSQEQAWFLEMLVPDSIAYNFQAVLNLRGALDIGALERALGRLVQRHQSLSTVFVEHDGEPVQRIEPAWPVTVPVVDMSKTAEHARDAYIESLIRVETGAKIDVGTLPLVRWVLFKRSEHDHALLHIEHHLIHDGWSFRLFLRELSHFYNAERGRQDLAPLEPVIQFIDYCEFERAWLESTAGLAGRAYWRERLRTWSPYGHSPFPRAGAPVANLDFVGSSVSVPFPAALATRLKHYVAQRKATLFETMFSVFASVVAARSGNTRQIVGTAVANRDVQGIQNTIGMLVNMLPVCVELSPDMQWPALIDRVKDEIRAGCSHSHVPFSSMVADLQPERATNLLPYIQVAFSFHNSMTRKLEFDGLDVDILEGLSNGSAKFDLNVIVVFDDETRPEAGGRFMLEYSTSAAAEADVLALMNAFFATANAWLDDPDRRLGALAGAPAGGADDAQPVAGDADVAFWRAQLDTEVGELIADAPAGTPPVEFYTGRQDPASGAESLMQLDAACDASGIAPAAASLALHAAALARFSGSLDVVIGLASDIDGRTLPVPLPVALHVDPSASFAELSGMAGRAWRQAVERHARAPQALDVATAEWRAGTGHATAPGFQSTFAVTYDSPASHAATQGGRTRIDALLCVTPGGTTPTPVYTSEGLSAQTVASFARAVERLVDAAALSLDMRIGAADAVGEPGEIAALRRQAEGARPPYREATLHALVERWAAERPDAPAVRCGETVWTYAELDAKGSEVAAHLIACGVRPGDVVGVSMARSPAQVGALLGILKAGACYLSLDAALPAARRDWQVSAAGVEHVLVDADAPPFADGVATHCVDRVPLGSYAGIRDAGRPDAGIDAPCYYMFTSGSTGEPKATPSRHRDVVNFLTSDSCVKIGQDDRVLMFAPLAFDASTFEIWGALLNGAQLIVQPGTHASLEDLADTLVSSQASVIWLTSALFQEMVAQHPQALRHARQVLTGGDVVSTDAMRGFFAAGGRALTVCYGPTEGTVFTTAYTLERPEDIDARALIGRPISHRDLYVIDVFGNLAAPGVPGELYVGGGVTDGYLKRPDLTAQRFVTLPWLSGRTLFRSGDIGRWTAEGCVEFLGRRDSQIKIRGFRIETGEIEQAMRALDGVAQCAVVVVAQGADKRIEAFVTATRGATPSAAALRDALVDILPDYMVPARVHVVERLPLTASGKLDKRALLDALAPVETDAGAREDVRRTAPTGALEEAIAAVWADVLKLDVIEREQDFFSIGGHSLAGMRIVSRLGKTLGRRVSLDTLFRFPTVASFAGALSDSPAHATPAAAVAAGQAV</sequence>
<dbReference type="InterPro" id="IPR001242">
    <property type="entry name" value="Condensation_dom"/>
</dbReference>
<dbReference type="Gene3D" id="3.30.559.30">
    <property type="entry name" value="Nonribosomal peptide synthetase, condensation domain"/>
    <property type="match status" value="2"/>
</dbReference>
<organism evidence="5 6">
    <name type="scientific">Burkholderia anthinoferrum</name>
    <dbReference type="NCBI Taxonomy" id="3090833"/>
    <lineage>
        <taxon>Bacteria</taxon>
        <taxon>Pseudomonadati</taxon>
        <taxon>Pseudomonadota</taxon>
        <taxon>Betaproteobacteria</taxon>
        <taxon>Burkholderiales</taxon>
        <taxon>Burkholderiaceae</taxon>
        <taxon>Burkholderia</taxon>
    </lineage>
</organism>
<dbReference type="NCBIfam" id="TIGR01733">
    <property type="entry name" value="AA-adenyl-dom"/>
    <property type="match status" value="1"/>
</dbReference>
<gene>
    <name evidence="5" type="ORF">SB593_28160</name>
</gene>
<dbReference type="EMBL" id="JAWRLE010000059">
    <property type="protein sequence ID" value="MEB2582820.1"/>
    <property type="molecule type" value="Genomic_DNA"/>
</dbReference>
<dbReference type="PROSITE" id="PS50075">
    <property type="entry name" value="CARRIER"/>
    <property type="match status" value="1"/>
</dbReference>
<dbReference type="InterPro" id="IPR036736">
    <property type="entry name" value="ACP-like_sf"/>
</dbReference>
<dbReference type="Pfam" id="PF00550">
    <property type="entry name" value="PP-binding"/>
    <property type="match status" value="1"/>
</dbReference>
<dbReference type="InterPro" id="IPR006162">
    <property type="entry name" value="Ppantetheine_attach_site"/>
</dbReference>
<dbReference type="InterPro" id="IPR000873">
    <property type="entry name" value="AMP-dep_synth/lig_dom"/>
</dbReference>
<name>A0ABU5WVP3_9BURK</name>
<keyword evidence="6" id="KW-1185">Reference proteome</keyword>
<dbReference type="PROSITE" id="PS00455">
    <property type="entry name" value="AMP_BINDING"/>
    <property type="match status" value="1"/>
</dbReference>
<dbReference type="Gene3D" id="3.30.559.10">
    <property type="entry name" value="Chloramphenicol acetyltransferase-like domain"/>
    <property type="match status" value="1"/>
</dbReference>
<dbReference type="InterPro" id="IPR009081">
    <property type="entry name" value="PP-bd_ACP"/>
</dbReference>
<evidence type="ECO:0000259" key="4">
    <source>
        <dbReference type="PROSITE" id="PS50075"/>
    </source>
</evidence>
<proteinExistence type="predicted"/>
<dbReference type="Pfam" id="PF00501">
    <property type="entry name" value="AMP-binding"/>
    <property type="match status" value="1"/>
</dbReference>
<dbReference type="SUPFAM" id="SSF47336">
    <property type="entry name" value="ACP-like"/>
    <property type="match status" value="1"/>
</dbReference>
<protein>
    <submittedName>
        <fullName evidence="5">Amino acid adenylation domain-containing protein</fullName>
    </submittedName>
</protein>
<keyword evidence="2" id="KW-0596">Phosphopantetheine</keyword>
<dbReference type="PROSITE" id="PS00012">
    <property type="entry name" value="PHOSPHOPANTETHEINE"/>
    <property type="match status" value="1"/>
</dbReference>
<evidence type="ECO:0000256" key="2">
    <source>
        <dbReference type="ARBA" id="ARBA00022450"/>
    </source>
</evidence>
<evidence type="ECO:0000313" key="6">
    <source>
        <dbReference type="Proteomes" id="UP001304467"/>
    </source>
</evidence>
<feature type="domain" description="Carrier" evidence="4">
    <location>
        <begin position="1247"/>
        <end position="1322"/>
    </location>
</feature>
<evidence type="ECO:0000256" key="3">
    <source>
        <dbReference type="ARBA" id="ARBA00022553"/>
    </source>
</evidence>
<dbReference type="Gene3D" id="1.10.1200.10">
    <property type="entry name" value="ACP-like"/>
    <property type="match status" value="1"/>
</dbReference>
<dbReference type="PANTHER" id="PTHR45527">
    <property type="entry name" value="NONRIBOSOMAL PEPTIDE SYNTHETASE"/>
    <property type="match status" value="1"/>
</dbReference>
<evidence type="ECO:0000256" key="1">
    <source>
        <dbReference type="ARBA" id="ARBA00001957"/>
    </source>
</evidence>
<dbReference type="CDD" id="cd19531">
    <property type="entry name" value="LCL_NRPS-like"/>
    <property type="match status" value="1"/>
</dbReference>
<dbReference type="Proteomes" id="UP001304467">
    <property type="component" value="Unassembled WGS sequence"/>
</dbReference>
<dbReference type="InterPro" id="IPR023213">
    <property type="entry name" value="CAT-like_dom_sf"/>
</dbReference>
<dbReference type="InterPro" id="IPR020845">
    <property type="entry name" value="AMP-binding_CS"/>
</dbReference>
<dbReference type="InterPro" id="IPR010071">
    <property type="entry name" value="AA_adenyl_dom"/>
</dbReference>
<dbReference type="Pfam" id="PF13193">
    <property type="entry name" value="AMP-binding_C"/>
    <property type="match status" value="1"/>
</dbReference>
<dbReference type="RefSeq" id="WP_323620941.1">
    <property type="nucleotide sequence ID" value="NZ_JAWRKY010000004.1"/>
</dbReference>
<dbReference type="CDD" id="cd12117">
    <property type="entry name" value="A_NRPS_Srf_like"/>
    <property type="match status" value="1"/>
</dbReference>
<evidence type="ECO:0000313" key="5">
    <source>
        <dbReference type="EMBL" id="MEB2582820.1"/>
    </source>
</evidence>
<comment type="cofactor">
    <cofactor evidence="1">
        <name>pantetheine 4'-phosphate</name>
        <dbReference type="ChEBI" id="CHEBI:47942"/>
    </cofactor>
</comment>
<dbReference type="SUPFAM" id="SSF56801">
    <property type="entry name" value="Acetyl-CoA synthetase-like"/>
    <property type="match status" value="1"/>
</dbReference>
<accession>A0ABU5WVP3</accession>
<dbReference type="InterPro" id="IPR020806">
    <property type="entry name" value="PKS_PP-bd"/>
</dbReference>
<keyword evidence="3" id="KW-0597">Phosphoprotein</keyword>
<reference evidence="5 6" key="1">
    <citation type="journal article" date="2023" name="Front. Microbiol.">
        <title>Genomic analyses of Burkholderia respiratory isolates indicates two evolutionarily distinct B. anthina clades.</title>
        <authorList>
            <person name="Pham A."/>
            <person name="Volmer J.G."/>
            <person name="Chambers D.C."/>
            <person name="Smith D.J."/>
            <person name="Reid D.W."/>
            <person name="Burr L."/>
            <person name="Wells T.J."/>
        </authorList>
    </citation>
    <scope>NUCLEOTIDE SEQUENCE [LARGE SCALE GENOMIC DNA]</scope>
    <source>
        <strain evidence="5 6">BCCIQ07A</strain>
    </source>
</reference>
<dbReference type="Gene3D" id="3.30.300.30">
    <property type="match status" value="1"/>
</dbReference>
<dbReference type="InterPro" id="IPR025110">
    <property type="entry name" value="AMP-bd_C"/>
</dbReference>
<dbReference type="InterPro" id="IPR042099">
    <property type="entry name" value="ANL_N_sf"/>
</dbReference>
<comment type="caution">
    <text evidence="5">The sequence shown here is derived from an EMBL/GenBank/DDBJ whole genome shotgun (WGS) entry which is preliminary data.</text>
</comment>
<dbReference type="SMART" id="SM00823">
    <property type="entry name" value="PKS_PP"/>
    <property type="match status" value="1"/>
</dbReference>
<dbReference type="PANTHER" id="PTHR45527:SF1">
    <property type="entry name" value="FATTY ACID SYNTHASE"/>
    <property type="match status" value="1"/>
</dbReference>
<dbReference type="Gene3D" id="3.40.50.12780">
    <property type="entry name" value="N-terminal domain of ligase-like"/>
    <property type="match status" value="1"/>
</dbReference>
<dbReference type="InterPro" id="IPR045851">
    <property type="entry name" value="AMP-bd_C_sf"/>
</dbReference>